<comment type="caution">
    <text evidence="1">The sequence shown here is derived from an EMBL/GenBank/DDBJ whole genome shotgun (WGS) entry which is preliminary data.</text>
</comment>
<reference evidence="1" key="1">
    <citation type="journal article" date="2014" name="Front. Microbiol.">
        <title>High frequency of phylogenetically diverse reductive dehalogenase-homologous genes in deep subseafloor sedimentary metagenomes.</title>
        <authorList>
            <person name="Kawai M."/>
            <person name="Futagami T."/>
            <person name="Toyoda A."/>
            <person name="Takaki Y."/>
            <person name="Nishi S."/>
            <person name="Hori S."/>
            <person name="Arai W."/>
            <person name="Tsubouchi T."/>
            <person name="Morono Y."/>
            <person name="Uchiyama I."/>
            <person name="Ito T."/>
            <person name="Fujiyama A."/>
            <person name="Inagaki F."/>
            <person name="Takami H."/>
        </authorList>
    </citation>
    <scope>NUCLEOTIDE SEQUENCE</scope>
    <source>
        <strain evidence="1">Expedition CK06-06</strain>
    </source>
</reference>
<dbReference type="AlphaFoldDB" id="X0TZ74"/>
<evidence type="ECO:0000313" key="1">
    <source>
        <dbReference type="EMBL" id="GAF98579.1"/>
    </source>
</evidence>
<organism evidence="1">
    <name type="scientific">marine sediment metagenome</name>
    <dbReference type="NCBI Taxonomy" id="412755"/>
    <lineage>
        <taxon>unclassified sequences</taxon>
        <taxon>metagenomes</taxon>
        <taxon>ecological metagenomes</taxon>
    </lineage>
</organism>
<sequence length="69" mass="8667">HVIDGFEGPKFPTFEDNNRHKFYRQLAKRNKIYGFKHRRYYGWQWWGFPWTYEIDPKYIYPPDLTPPKK</sequence>
<name>X0TZ74_9ZZZZ</name>
<feature type="non-terminal residue" evidence="1">
    <location>
        <position position="1"/>
    </location>
</feature>
<gene>
    <name evidence="1" type="ORF">S01H1_21950</name>
</gene>
<proteinExistence type="predicted"/>
<dbReference type="EMBL" id="BARS01012279">
    <property type="protein sequence ID" value="GAF98579.1"/>
    <property type="molecule type" value="Genomic_DNA"/>
</dbReference>
<accession>X0TZ74</accession>
<protein>
    <submittedName>
        <fullName evidence="1">Uncharacterized protein</fullName>
    </submittedName>
</protein>